<dbReference type="PANTHER" id="PTHR30386">
    <property type="entry name" value="MEMBRANE FUSION SUBUNIT OF EMRAB-TOLC MULTIDRUG EFFLUX PUMP"/>
    <property type="match status" value="1"/>
</dbReference>
<evidence type="ECO:0000313" key="6">
    <source>
        <dbReference type="EMBL" id="WLS97412.1"/>
    </source>
</evidence>
<evidence type="ECO:0000259" key="5">
    <source>
        <dbReference type="Pfam" id="PF25954"/>
    </source>
</evidence>
<evidence type="ECO:0000313" key="7">
    <source>
        <dbReference type="Proteomes" id="UP001229773"/>
    </source>
</evidence>
<dbReference type="InterPro" id="IPR050739">
    <property type="entry name" value="MFP"/>
</dbReference>
<keyword evidence="3" id="KW-1133">Transmembrane helix</keyword>
<sequence>MTDTQQNNPDQNQKTTGNQTAQSAPVASKTANEQTSVQPNTNQAGTNQQSSSSASASKANPSPAQPAASQWQPPKRKWFVTAILVLVLMLGVLMILRAWKLPPFRNSMVSTDNAYVRGQTTIISPQVTGYVTKVYVQDFDDVKAGQPLIQIDDRIYKQKVAAAEAGIGLQDSSLANYEQNRRSKEATLAAREADIANAQAQLEKAQADMSRVNILVADGSLSLRERDQTRAALKQAQTGVAEAKAQYRVAQEDLKSTHVNKSGLKANVDNAHAQLGLAQIDLSNTVVRAPESGRLSEISVKNGQLVNAGTQLMFLVPARKWVVANFKEAQTANIRVGQPAWFTVDALNGARVKGIVEKISPAAGSEFSAIKPDTTTGNFVKVPQRIAVRIRIDTSNDLFERLRPGMSVVVSIDTTKVKA</sequence>
<dbReference type="Gene3D" id="2.40.50.100">
    <property type="match status" value="1"/>
</dbReference>
<organism evidence="6 7">
    <name type="scientific">Snodgrassella alvi</name>
    <dbReference type="NCBI Taxonomy" id="1196083"/>
    <lineage>
        <taxon>Bacteria</taxon>
        <taxon>Pseudomonadati</taxon>
        <taxon>Pseudomonadota</taxon>
        <taxon>Betaproteobacteria</taxon>
        <taxon>Neisseriales</taxon>
        <taxon>Neisseriaceae</taxon>
        <taxon>Snodgrassella</taxon>
    </lineage>
</organism>
<dbReference type="EMBL" id="CP132375">
    <property type="protein sequence ID" value="WLS97412.1"/>
    <property type="molecule type" value="Genomic_DNA"/>
</dbReference>
<evidence type="ECO:0000256" key="2">
    <source>
        <dbReference type="SAM" id="MobiDB-lite"/>
    </source>
</evidence>
<gene>
    <name evidence="6" type="ORF">RAM05_05900</name>
</gene>
<feature type="coiled-coil region" evidence="1">
    <location>
        <begin position="174"/>
        <end position="253"/>
    </location>
</feature>
<feature type="region of interest" description="Disordered" evidence="2">
    <location>
        <begin position="1"/>
        <end position="72"/>
    </location>
</feature>
<evidence type="ECO:0000259" key="4">
    <source>
        <dbReference type="Pfam" id="PF25917"/>
    </source>
</evidence>
<reference evidence="6 7" key="1">
    <citation type="submission" date="2023-08" db="EMBL/GenBank/DDBJ databases">
        <title>Complete genome sequences of 12 bacterial strains from the honey bee gut, resolved with long-read nanopore sequencing.</title>
        <authorList>
            <person name="Kwong W.K."/>
            <person name="Acheampong S."/>
            <person name="Polat M.F."/>
        </authorList>
    </citation>
    <scope>NUCLEOTIDE SEQUENCE [LARGE SCALE GENOMIC DNA]</scope>
    <source>
        <strain evidence="7">wkB9</strain>
    </source>
</reference>
<keyword evidence="3" id="KW-0812">Transmembrane</keyword>
<feature type="domain" description="CusB-like beta-barrel" evidence="5">
    <location>
        <begin position="321"/>
        <end position="363"/>
    </location>
</feature>
<dbReference type="Gene3D" id="1.10.287.470">
    <property type="entry name" value="Helix hairpin bin"/>
    <property type="match status" value="1"/>
</dbReference>
<feature type="compositionally biased region" description="Low complexity" evidence="2">
    <location>
        <begin position="1"/>
        <end position="16"/>
    </location>
</feature>
<accession>A0ABD7YZC9</accession>
<dbReference type="PRINTS" id="PR01490">
    <property type="entry name" value="RTXTOXIND"/>
</dbReference>
<dbReference type="InterPro" id="IPR058625">
    <property type="entry name" value="MdtA-like_BSH"/>
</dbReference>
<dbReference type="SUPFAM" id="SSF111369">
    <property type="entry name" value="HlyD-like secretion proteins"/>
    <property type="match status" value="3"/>
</dbReference>
<dbReference type="Pfam" id="PF25917">
    <property type="entry name" value="BSH_RND"/>
    <property type="match status" value="1"/>
</dbReference>
<keyword evidence="1" id="KW-0175">Coiled coil</keyword>
<evidence type="ECO:0000256" key="1">
    <source>
        <dbReference type="SAM" id="Coils"/>
    </source>
</evidence>
<dbReference type="InterPro" id="IPR058792">
    <property type="entry name" value="Beta-barrel_RND_2"/>
</dbReference>
<dbReference type="RefSeq" id="WP_025330476.1">
    <property type="nucleotide sequence ID" value="NZ_CP132375.1"/>
</dbReference>
<dbReference type="Proteomes" id="UP001229773">
    <property type="component" value="Chromosome"/>
</dbReference>
<dbReference type="Gene3D" id="2.40.30.170">
    <property type="match status" value="1"/>
</dbReference>
<feature type="compositionally biased region" description="Polar residues" evidence="2">
    <location>
        <begin position="17"/>
        <end position="47"/>
    </location>
</feature>
<feature type="compositionally biased region" description="Low complexity" evidence="2">
    <location>
        <begin position="48"/>
        <end position="72"/>
    </location>
</feature>
<dbReference type="GeneID" id="32537402"/>
<dbReference type="AlphaFoldDB" id="A0ABD7YZC9"/>
<protein>
    <submittedName>
        <fullName evidence="6">HlyD family secretion protein</fullName>
    </submittedName>
</protein>
<name>A0ABD7YZC9_9NEIS</name>
<feature type="transmembrane region" description="Helical" evidence="3">
    <location>
        <begin position="78"/>
        <end position="99"/>
    </location>
</feature>
<evidence type="ECO:0000256" key="3">
    <source>
        <dbReference type="SAM" id="Phobius"/>
    </source>
</evidence>
<feature type="domain" description="Multidrug resistance protein MdtA-like barrel-sandwich hybrid" evidence="4">
    <location>
        <begin position="123"/>
        <end position="315"/>
    </location>
</feature>
<dbReference type="PANTHER" id="PTHR30386:SF24">
    <property type="entry name" value="MULTIDRUG RESISTANCE EFFLUX PUMP"/>
    <property type="match status" value="1"/>
</dbReference>
<proteinExistence type="predicted"/>
<keyword evidence="3" id="KW-0472">Membrane</keyword>
<dbReference type="Pfam" id="PF25954">
    <property type="entry name" value="Beta-barrel_RND_2"/>
    <property type="match status" value="1"/>
</dbReference>